<feature type="compositionally biased region" description="Polar residues" evidence="2">
    <location>
        <begin position="60"/>
        <end position="90"/>
    </location>
</feature>
<gene>
    <name evidence="4" type="ORF">PYCCODRAFT_1052347</name>
</gene>
<feature type="compositionally biased region" description="Acidic residues" evidence="2">
    <location>
        <begin position="277"/>
        <end position="292"/>
    </location>
</feature>
<feature type="compositionally biased region" description="Acidic residues" evidence="2">
    <location>
        <begin position="379"/>
        <end position="390"/>
    </location>
</feature>
<evidence type="ECO:0000313" key="4">
    <source>
        <dbReference type="EMBL" id="OSD05882.1"/>
    </source>
</evidence>
<feature type="compositionally biased region" description="Polar residues" evidence="2">
    <location>
        <begin position="574"/>
        <end position="589"/>
    </location>
</feature>
<feature type="compositionally biased region" description="Basic and acidic residues" evidence="2">
    <location>
        <begin position="864"/>
        <end position="875"/>
    </location>
</feature>
<feature type="region of interest" description="Disordered" evidence="2">
    <location>
        <begin position="116"/>
        <end position="172"/>
    </location>
</feature>
<dbReference type="PANTHER" id="PTHR28260:SF1">
    <property type="entry name" value="SPINDLE POLE BODY COMPONENT SPC105"/>
    <property type="match status" value="1"/>
</dbReference>
<dbReference type="SMART" id="SM00787">
    <property type="entry name" value="Spc7"/>
    <property type="match status" value="1"/>
</dbReference>
<organism evidence="4 5">
    <name type="scientific">Trametes coccinea (strain BRFM310)</name>
    <name type="common">Pycnoporus coccineus</name>
    <dbReference type="NCBI Taxonomy" id="1353009"/>
    <lineage>
        <taxon>Eukaryota</taxon>
        <taxon>Fungi</taxon>
        <taxon>Dikarya</taxon>
        <taxon>Basidiomycota</taxon>
        <taxon>Agaricomycotina</taxon>
        <taxon>Agaricomycetes</taxon>
        <taxon>Polyporales</taxon>
        <taxon>Polyporaceae</taxon>
        <taxon>Trametes</taxon>
    </lineage>
</organism>
<dbReference type="GO" id="GO:0007094">
    <property type="term" value="P:mitotic spindle assembly checkpoint signaling"/>
    <property type="evidence" value="ECO:0007669"/>
    <property type="project" value="TreeGrafter"/>
</dbReference>
<feature type="compositionally biased region" description="Polar residues" evidence="2">
    <location>
        <begin position="394"/>
        <end position="403"/>
    </location>
</feature>
<sequence length="1347" mass="145862">MSKKSSPNRRRSIAVTGHATAKTSSRRRAYSIAPGERLSPAAKARRLLAPRKSILKASINLPQSGRPSDATESGTSGSQDDTSNMTQNMDFTEVHGGPRKSLARRVSFAAHTHVRLFHKPSPDSRSPDDSSPAPPKPTPAFVTRADHDENAVPGPSQVQRRSSFRRRSSGVYSEFGERSMDMDLDDTAPMPQDFLTQNHGKAMGSAVDDEWWDDDGEGDSSDMEVTEAIALNIERKRSLSLGGNRTSLGAGPARRRSSIMSTAQRQGEDPVSQQEQPIEEEGESLEHDDEEPTTSSAHTGSSFMSEGSSGEPMEFTIPVLPSMRQPQEPDPIWLQLRAMTHSGNEPYEPPPPESDDDAVMIQPSSGHATYGRQSYEHAESEDDDGGEQDMDLTSAMSRLQQARASLGLGAPTLRPEDNSFSEEERNVRAGQVQEPDHRDDTFSTEDSFGDESADMDNRTINLTQRTSLGTLDSSMDETDVHDAVVRVPITPAVARQPSPPPQPPMQEAHQPAGERPPDLGRSLLGSVFSAPTAGPSNTNTIGAPTARSTTSSIFTPPTAEPLSSSVFAPPKSDALTSSVFSAPTGTDATASKPSSARPRSPSKSPGPATVPKPFNFNLPRVGSPSKIPIPNNGTFHAPHRGTAAFAPPSAPKSPKRPAAELPEASADGPSPAKRPATGRPSMGRSVSFAPAPEEAASTSSEPAAEPASQPTAGGTGNRRTSMVRRPAGYFAQRKSLAPGALPPQASAGLRPRASMGSQPSNAAPLAPLTRTHSDPGLAGRAGGTEGDALYPDLSQLASPSMALRGDSPSLAASRDKGKASERQVAQQTFAEPSPTSASPAAASPKAASPAPPVRVTSASGPGPARDRPITHIEKPQPRIIDVSMVIEDMSIADGNAGVSQAWREGVPEELPQDDDGECKKIYREAEEEALKVTPSLFREFASVDETEQAMLIHQLKLIKANNIGTAKSQWYDWKLQWVEQLYESAAQGFSHLESVRIRINASEDYSSLCNILQDATYLAGVIKEAQDILPALREEYAEVTHLLEQEQADIDEIENSDKDFLNELKATIAEQSTEIEAFRADVSEAKAKLERLDEKLAEIEAQKQEATTAIAQAKHVIHIQKESTSSEVFRLKDELEALCDLHLWRPLKHTANLIEFVYASKYHVSLPCKNYKPVLQQATIMRTKQAKLKERDAFPHFTDLIIRTARSLLTESDEKLEIKQVLERLGDFWSSCAQLRSQLTFLAIKYPLAVESVVDEKDDTYLQATATVMFPSAKGKAFISFLFDRDTYSRWPLSVRSLKSDVQVAYGSLDRQHILSAVLGRLAQVTPADSHGCLLDACIEATEQYEQ</sequence>
<evidence type="ECO:0000256" key="1">
    <source>
        <dbReference type="SAM" id="Coils"/>
    </source>
</evidence>
<proteinExistence type="predicted"/>
<dbReference type="Pfam" id="PF08317">
    <property type="entry name" value="Spc7"/>
    <property type="match status" value="1"/>
</dbReference>
<feature type="compositionally biased region" description="Low complexity" evidence="2">
    <location>
        <begin position="300"/>
        <end position="315"/>
    </location>
</feature>
<feature type="compositionally biased region" description="Low complexity" evidence="2">
    <location>
        <begin position="832"/>
        <end position="848"/>
    </location>
</feature>
<dbReference type="OrthoDB" id="5592879at2759"/>
<protein>
    <recommendedName>
        <fullName evidence="3">Spc7 kinetochore protein domain-containing protein</fullName>
    </recommendedName>
</protein>
<dbReference type="GO" id="GO:1990758">
    <property type="term" value="P:mitotic sister chromatid biorientation"/>
    <property type="evidence" value="ECO:0007669"/>
    <property type="project" value="TreeGrafter"/>
</dbReference>
<keyword evidence="5" id="KW-1185">Reference proteome</keyword>
<dbReference type="InterPro" id="IPR013253">
    <property type="entry name" value="Spc7_domain"/>
</dbReference>
<dbReference type="InterPro" id="IPR033338">
    <property type="entry name" value="Spc105/Spc7"/>
</dbReference>
<feature type="compositionally biased region" description="Polar residues" evidence="2">
    <location>
        <begin position="258"/>
        <end position="276"/>
    </location>
</feature>
<evidence type="ECO:0000313" key="5">
    <source>
        <dbReference type="Proteomes" id="UP000193067"/>
    </source>
</evidence>
<reference evidence="4 5" key="1">
    <citation type="journal article" date="2015" name="Biotechnol. Biofuels">
        <title>Enhanced degradation of softwood versus hardwood by the white-rot fungus Pycnoporus coccineus.</title>
        <authorList>
            <person name="Couturier M."/>
            <person name="Navarro D."/>
            <person name="Chevret D."/>
            <person name="Henrissat B."/>
            <person name="Piumi F."/>
            <person name="Ruiz-Duenas F.J."/>
            <person name="Martinez A.T."/>
            <person name="Grigoriev I.V."/>
            <person name="Riley R."/>
            <person name="Lipzen A."/>
            <person name="Berrin J.G."/>
            <person name="Master E.R."/>
            <person name="Rosso M.N."/>
        </authorList>
    </citation>
    <scope>NUCLEOTIDE SEQUENCE [LARGE SCALE GENOMIC DNA]</scope>
    <source>
        <strain evidence="4 5">BRFM310</strain>
    </source>
</reference>
<feature type="compositionally biased region" description="Basic residues" evidence="2">
    <location>
        <begin position="1"/>
        <end position="12"/>
    </location>
</feature>
<evidence type="ECO:0000259" key="3">
    <source>
        <dbReference type="SMART" id="SM00787"/>
    </source>
</evidence>
<feature type="compositionally biased region" description="Low complexity" evidence="2">
    <location>
        <begin position="590"/>
        <end position="605"/>
    </location>
</feature>
<feature type="compositionally biased region" description="Basic and acidic residues" evidence="2">
    <location>
        <begin position="414"/>
        <end position="427"/>
    </location>
</feature>
<dbReference type="Pfam" id="PF18210">
    <property type="entry name" value="Knl1_RWD_C"/>
    <property type="match status" value="1"/>
</dbReference>
<name>A0A1Y2J0Z7_TRAC3</name>
<feature type="compositionally biased region" description="Low complexity" evidence="2">
    <location>
        <begin position="689"/>
        <end position="712"/>
    </location>
</feature>
<dbReference type="Proteomes" id="UP000193067">
    <property type="component" value="Unassembled WGS sequence"/>
</dbReference>
<dbReference type="GO" id="GO:0000776">
    <property type="term" value="C:kinetochore"/>
    <property type="evidence" value="ECO:0007669"/>
    <property type="project" value="TreeGrafter"/>
</dbReference>
<feature type="region of interest" description="Disordered" evidence="2">
    <location>
        <begin position="1"/>
        <end position="100"/>
    </location>
</feature>
<dbReference type="GO" id="GO:0034501">
    <property type="term" value="P:protein localization to kinetochore"/>
    <property type="evidence" value="ECO:0007669"/>
    <property type="project" value="TreeGrafter"/>
</dbReference>
<feature type="compositionally biased region" description="Polar residues" evidence="2">
    <location>
        <begin position="458"/>
        <end position="473"/>
    </location>
</feature>
<keyword evidence="1" id="KW-0175">Coiled coil</keyword>
<accession>A0A1Y2J0Z7</accession>
<feature type="region of interest" description="Disordered" evidence="2">
    <location>
        <begin position="241"/>
        <end position="875"/>
    </location>
</feature>
<evidence type="ECO:0000256" key="2">
    <source>
        <dbReference type="SAM" id="MobiDB-lite"/>
    </source>
</evidence>
<feature type="coiled-coil region" evidence="1">
    <location>
        <begin position="1029"/>
        <end position="1116"/>
    </location>
</feature>
<feature type="compositionally biased region" description="Polar residues" evidence="2">
    <location>
        <begin position="534"/>
        <end position="566"/>
    </location>
</feature>
<dbReference type="InterPro" id="IPR040850">
    <property type="entry name" value="Knl1_RWD_C"/>
</dbReference>
<dbReference type="STRING" id="1353009.A0A1Y2J0Z7"/>
<dbReference type="EMBL" id="KZ084091">
    <property type="protein sequence ID" value="OSD05882.1"/>
    <property type="molecule type" value="Genomic_DNA"/>
</dbReference>
<dbReference type="PANTHER" id="PTHR28260">
    <property type="entry name" value="SPINDLE POLE BODY COMPONENT SPC105"/>
    <property type="match status" value="1"/>
</dbReference>
<feature type="domain" description="Spc7 kinetochore protein" evidence="3">
    <location>
        <begin position="843"/>
        <end position="1167"/>
    </location>
</feature>